<dbReference type="RefSeq" id="WP_068134129.1">
    <property type="nucleotide sequence ID" value="NZ_CP042914.1"/>
</dbReference>
<evidence type="ECO:0000313" key="3">
    <source>
        <dbReference type="EMBL" id="QEG39856.1"/>
    </source>
</evidence>
<proteinExistence type="predicted"/>
<feature type="signal peptide" evidence="1">
    <location>
        <begin position="1"/>
        <end position="21"/>
    </location>
</feature>
<keyword evidence="1" id="KW-0732">Signal</keyword>
<name>A0A5B9QS50_9BACT</name>
<gene>
    <name evidence="3" type="ORF">UC8_18550</name>
</gene>
<dbReference type="EC" id="3.5.1.23" evidence="3"/>
<organism evidence="3 4">
    <name type="scientific">Roseimaritima ulvae</name>
    <dbReference type="NCBI Taxonomy" id="980254"/>
    <lineage>
        <taxon>Bacteria</taxon>
        <taxon>Pseudomonadati</taxon>
        <taxon>Planctomycetota</taxon>
        <taxon>Planctomycetia</taxon>
        <taxon>Pirellulales</taxon>
        <taxon>Pirellulaceae</taxon>
        <taxon>Roseimaritima</taxon>
    </lineage>
</organism>
<feature type="chain" id="PRO_5023073766" evidence="1">
    <location>
        <begin position="22"/>
        <end position="461"/>
    </location>
</feature>
<evidence type="ECO:0000313" key="4">
    <source>
        <dbReference type="Proteomes" id="UP000325286"/>
    </source>
</evidence>
<accession>A0A5B9QS50</accession>
<keyword evidence="4" id="KW-1185">Reference proteome</keyword>
<dbReference type="Proteomes" id="UP000325286">
    <property type="component" value="Chromosome"/>
</dbReference>
<dbReference type="InterPro" id="IPR031329">
    <property type="entry name" value="NEUT/ALK_ceramidase_N"/>
</dbReference>
<feature type="domain" description="Neutral/alkaline non-lysosomal ceramidase N-terminal" evidence="2">
    <location>
        <begin position="28"/>
        <end position="254"/>
    </location>
</feature>
<dbReference type="OrthoDB" id="264270at2"/>
<dbReference type="AlphaFoldDB" id="A0A5B9QS50"/>
<evidence type="ECO:0000259" key="2">
    <source>
        <dbReference type="Pfam" id="PF04734"/>
    </source>
</evidence>
<dbReference type="KEGG" id="rul:UC8_18550"/>
<keyword evidence="3" id="KW-0378">Hydrolase</keyword>
<dbReference type="Pfam" id="PF04734">
    <property type="entry name" value="Ceramidase_alk"/>
    <property type="match status" value="1"/>
</dbReference>
<dbReference type="EMBL" id="CP042914">
    <property type="protein sequence ID" value="QEG39856.1"/>
    <property type="molecule type" value="Genomic_DNA"/>
</dbReference>
<sequence precursor="true">MLKLVISVLTLMTFGSSLAEADESLWNAGAAKAVITPQQSLWMAGYGGRTQPANGKRTELWAKALVLEDSKGHRGLVLTLDLVGIDRTLSQAICETIEEQHGLSREQIVICCSHTHTGPVVGRNLAPLHYMGLEQEQQKAVDEWVASFHKTVLSVVTDAIDRMSPSRLSWGSGSASFAVNRRENVPESTVPQARTSGTLRGPFDHDVPVLAVRDTDTKLTAVLFGYACHATVLSDYQWSGDYPGFAQQELEASHPDCVALFFAGCGADQNPLPRRTATLARHYGRRLATAVDAVLLTTQMTSVTADLTTHYSEQDLPLGDLPSRQQIERNAESSNRFEAARARLLLEQLDAGQSLQSTYPYPISAWKLGEEIQFVALGGEVVVDYALRLKTELSGTKTWVAGYANDVMAYIPSRRVLAEGGYEGGGAMVYYGLPAPWAPEIENQIVNEVTRSLGYVGSSLP</sequence>
<reference evidence="3 4" key="1">
    <citation type="submission" date="2019-08" db="EMBL/GenBank/DDBJ databases">
        <title>Deep-cultivation of Planctomycetes and their phenomic and genomic characterization uncovers novel biology.</title>
        <authorList>
            <person name="Wiegand S."/>
            <person name="Jogler M."/>
            <person name="Boedeker C."/>
            <person name="Pinto D."/>
            <person name="Vollmers J."/>
            <person name="Rivas-Marin E."/>
            <person name="Kohn T."/>
            <person name="Peeters S.H."/>
            <person name="Heuer A."/>
            <person name="Rast P."/>
            <person name="Oberbeckmann S."/>
            <person name="Bunk B."/>
            <person name="Jeske O."/>
            <person name="Meyerdierks A."/>
            <person name="Storesund J.E."/>
            <person name="Kallscheuer N."/>
            <person name="Luecker S."/>
            <person name="Lage O.M."/>
            <person name="Pohl T."/>
            <person name="Merkel B.J."/>
            <person name="Hornburger P."/>
            <person name="Mueller R.-W."/>
            <person name="Bruemmer F."/>
            <person name="Labrenz M."/>
            <person name="Spormann A.M."/>
            <person name="Op den Camp H."/>
            <person name="Overmann J."/>
            <person name="Amann R."/>
            <person name="Jetten M.S.M."/>
            <person name="Mascher T."/>
            <person name="Medema M.H."/>
            <person name="Devos D.P."/>
            <person name="Kaster A.-K."/>
            <person name="Ovreas L."/>
            <person name="Rohde M."/>
            <person name="Galperin M.Y."/>
            <person name="Jogler C."/>
        </authorList>
    </citation>
    <scope>NUCLEOTIDE SEQUENCE [LARGE SCALE GENOMIC DNA]</scope>
    <source>
        <strain evidence="3 4">UC8</strain>
    </source>
</reference>
<protein>
    <submittedName>
        <fullName evidence="3">Neutral ceramidase</fullName>
        <ecNumber evidence="3">3.5.1.23</ecNumber>
    </submittedName>
</protein>
<dbReference type="GO" id="GO:0017040">
    <property type="term" value="F:N-acylsphingosine amidohydrolase activity"/>
    <property type="evidence" value="ECO:0007669"/>
    <property type="project" value="UniProtKB-EC"/>
</dbReference>
<evidence type="ECO:0000256" key="1">
    <source>
        <dbReference type="SAM" id="SignalP"/>
    </source>
</evidence>